<proteinExistence type="predicted"/>
<dbReference type="EMBL" id="FOIM01000053">
    <property type="protein sequence ID" value="SEU20053.1"/>
    <property type="molecule type" value="Genomic_DNA"/>
</dbReference>
<reference evidence="2" key="1">
    <citation type="submission" date="2016-10" db="EMBL/GenBank/DDBJ databases">
        <authorList>
            <person name="Varghese N."/>
            <person name="Submissions S."/>
        </authorList>
    </citation>
    <scope>NUCLEOTIDE SEQUENCE [LARGE SCALE GENOMIC DNA]</scope>
    <source>
        <strain evidence="2">NLAE-zl-G277</strain>
    </source>
</reference>
<keyword evidence="2" id="KW-1185">Reference proteome</keyword>
<organism evidence="1 2">
    <name type="scientific">Enterocloster lavalensis</name>
    <dbReference type="NCBI Taxonomy" id="460384"/>
    <lineage>
        <taxon>Bacteria</taxon>
        <taxon>Bacillati</taxon>
        <taxon>Bacillota</taxon>
        <taxon>Clostridia</taxon>
        <taxon>Lachnospirales</taxon>
        <taxon>Lachnospiraceae</taxon>
        <taxon>Enterocloster</taxon>
    </lineage>
</organism>
<sequence>MTRENAIKIVEKKLNAAGLGEAIKISNSCTGTHGEAQCIYIDPIPVKGNSKLIKKLKDMPDFYGYKSLTLYNYFEFWGRFDVV</sequence>
<dbReference type="Proteomes" id="UP000198508">
    <property type="component" value="Unassembled WGS sequence"/>
</dbReference>
<protein>
    <submittedName>
        <fullName evidence="1">Uncharacterized protein</fullName>
    </submittedName>
</protein>
<evidence type="ECO:0000313" key="1">
    <source>
        <dbReference type="EMBL" id="SEU20053.1"/>
    </source>
</evidence>
<accession>A0A1I0K9T0</accession>
<dbReference type="STRING" id="460384.SAMN05216313_1533"/>
<dbReference type="RefSeq" id="WP_092371585.1">
    <property type="nucleotide sequence ID" value="NZ_FOIM01000053.1"/>
</dbReference>
<gene>
    <name evidence="1" type="ORF">SAMN05216313_1533</name>
</gene>
<dbReference type="AlphaFoldDB" id="A0A1I0K9T0"/>
<name>A0A1I0K9T0_9FIRM</name>
<evidence type="ECO:0000313" key="2">
    <source>
        <dbReference type="Proteomes" id="UP000198508"/>
    </source>
</evidence>